<keyword evidence="3" id="KW-1185">Reference proteome</keyword>
<dbReference type="Pfam" id="PF13966">
    <property type="entry name" value="zf-RVT"/>
    <property type="match status" value="1"/>
</dbReference>
<proteinExistence type="predicted"/>
<reference evidence="2" key="1">
    <citation type="submission" date="2017-07" db="EMBL/GenBank/DDBJ databases">
        <title>Taro Niue Genome Assembly and Annotation.</title>
        <authorList>
            <person name="Atibalentja N."/>
            <person name="Keating K."/>
            <person name="Fields C.J."/>
        </authorList>
    </citation>
    <scope>NUCLEOTIDE SEQUENCE</scope>
    <source>
        <strain evidence="2">Niue_2</strain>
        <tissue evidence="2">Leaf</tissue>
    </source>
</reference>
<comment type="caution">
    <text evidence="2">The sequence shown here is derived from an EMBL/GenBank/DDBJ whole genome shotgun (WGS) entry which is preliminary data.</text>
</comment>
<dbReference type="EMBL" id="NMUH01000910">
    <property type="protein sequence ID" value="MQL86567.1"/>
    <property type="molecule type" value="Genomic_DNA"/>
</dbReference>
<dbReference type="OrthoDB" id="512018at2759"/>
<accession>A0A843UVS9</accession>
<dbReference type="Proteomes" id="UP000652761">
    <property type="component" value="Unassembled WGS sequence"/>
</dbReference>
<feature type="domain" description="Reverse transcriptase zinc-binding" evidence="1">
    <location>
        <begin position="7"/>
        <end position="93"/>
    </location>
</feature>
<evidence type="ECO:0000313" key="2">
    <source>
        <dbReference type="EMBL" id="MQL86567.1"/>
    </source>
</evidence>
<evidence type="ECO:0000313" key="3">
    <source>
        <dbReference type="Proteomes" id="UP000652761"/>
    </source>
</evidence>
<protein>
    <recommendedName>
        <fullName evidence="1">Reverse transcriptase zinc-binding domain-containing protein</fullName>
    </recommendedName>
</protein>
<gene>
    <name evidence="2" type="ORF">Taro_019086</name>
</gene>
<sequence length="143" mass="15730">MGEGCSFAVKSAYDVCTDGGVLCAVCLLPGGVENAQSSQIQIFVWWIAHGRLPTWDKLSQFLLDVSPTYCLCSVEEESLDHLFVICSCSQGLWPDIAWRIGKFLSWRGGDSATGLITVGIVPWLVLTTRVSKFFCQKLSSFMP</sequence>
<name>A0A843UVS9_COLES</name>
<evidence type="ECO:0000259" key="1">
    <source>
        <dbReference type="Pfam" id="PF13966"/>
    </source>
</evidence>
<dbReference type="InterPro" id="IPR026960">
    <property type="entry name" value="RVT-Znf"/>
</dbReference>
<dbReference type="AlphaFoldDB" id="A0A843UVS9"/>
<organism evidence="2 3">
    <name type="scientific">Colocasia esculenta</name>
    <name type="common">Wild taro</name>
    <name type="synonym">Arum esculentum</name>
    <dbReference type="NCBI Taxonomy" id="4460"/>
    <lineage>
        <taxon>Eukaryota</taxon>
        <taxon>Viridiplantae</taxon>
        <taxon>Streptophyta</taxon>
        <taxon>Embryophyta</taxon>
        <taxon>Tracheophyta</taxon>
        <taxon>Spermatophyta</taxon>
        <taxon>Magnoliopsida</taxon>
        <taxon>Liliopsida</taxon>
        <taxon>Araceae</taxon>
        <taxon>Aroideae</taxon>
        <taxon>Colocasieae</taxon>
        <taxon>Colocasia</taxon>
    </lineage>
</organism>